<dbReference type="AlphaFoldDB" id="A0A0R4XC84"/>
<gene>
    <name evidence="10" type="primary">WNK1</name>
</gene>
<evidence type="ECO:0000256" key="2">
    <source>
        <dbReference type="ARBA" id="ARBA00022527"/>
    </source>
</evidence>
<dbReference type="InterPro" id="IPR024678">
    <property type="entry name" value="Kinase_OSR1/WNK_CCT"/>
</dbReference>
<feature type="non-terminal residue" evidence="10">
    <location>
        <position position="1"/>
    </location>
</feature>
<evidence type="ECO:0000256" key="5">
    <source>
        <dbReference type="ARBA" id="ARBA00022777"/>
    </source>
</evidence>
<keyword evidence="5 10" id="KW-0418">Kinase</keyword>
<reference evidence="10" key="1">
    <citation type="submission" date="2011-12" db="EMBL/GenBank/DDBJ databases">
        <title>Exploring the speciation and salt adaptation of Sonneratia, a typical mangrove genus, through large scale detection of positive selection using Illumina platform.</title>
        <authorList>
            <person name="Chen S."/>
            <person name="Zhou R."/>
            <person name="Shi S."/>
        </authorList>
    </citation>
    <scope>NUCLEOTIDE SEQUENCE</scope>
</reference>
<evidence type="ECO:0000313" key="10">
    <source>
        <dbReference type="EMBL" id="AFU73906.1"/>
    </source>
</evidence>
<dbReference type="Gene3D" id="3.10.20.90">
    <property type="entry name" value="Phosphatidylinositol 3-kinase Catalytic Subunit, Chain A, domain 1"/>
    <property type="match status" value="1"/>
</dbReference>
<organism evidence="10">
    <name type="scientific">Sonneratia lanceolata</name>
    <dbReference type="NCBI Taxonomy" id="1239935"/>
    <lineage>
        <taxon>Eukaryota</taxon>
        <taxon>Viridiplantae</taxon>
        <taxon>Streptophyta</taxon>
        <taxon>Embryophyta</taxon>
        <taxon>Tracheophyta</taxon>
        <taxon>Spermatophyta</taxon>
        <taxon>Magnoliopsida</taxon>
        <taxon>eudicotyledons</taxon>
        <taxon>Gunneridae</taxon>
        <taxon>Pentapetalae</taxon>
        <taxon>rosids</taxon>
        <taxon>malvids</taxon>
        <taxon>Myrtales</taxon>
        <taxon>Lythraceae</taxon>
        <taxon>Sonneratia</taxon>
    </lineage>
</organism>
<dbReference type="GO" id="GO:0004674">
    <property type="term" value="F:protein serine/threonine kinase activity"/>
    <property type="evidence" value="ECO:0007669"/>
    <property type="project" value="UniProtKB-KW"/>
</dbReference>
<proteinExistence type="predicted"/>
<accession>A0A0R4XC84</accession>
<evidence type="ECO:0000256" key="7">
    <source>
        <dbReference type="ARBA" id="ARBA00047899"/>
    </source>
</evidence>
<sequence>HHNDGSLVNFCSPYYLDDAQSESERGYHAVACEGDEIDLLTYQEDEHLGDIGITIKGRREDDGIFLRLRIADREGQIRNIYFPFNIQLDTPRSVVTEMVAELDIKDQDVNEIAEMIDSEIASLVPEWKATHRVEDDSYHDTKNLYHACASTGLILDYASSSNTNNLQVLEGSDHGCAAVHGRFEEIKYRDCRISPSQMDGSLYTDIWAQRESSNSKIIYHDDTHKLLEKLTFEDDDERIIRVDDKNKSNYCGSKSYSVNPQSLVLEDYENEIRQELRWLKAKYKMRLSNNIRDQQLGVPSSSAQSPQLNQTTNNEGLISKTISFSKHSSLNVIPN</sequence>
<feature type="domain" description="Serine/threonine-protein kinase OSR1/WNK CCT" evidence="9">
    <location>
        <begin position="65"/>
        <end position="120"/>
    </location>
</feature>
<dbReference type="EMBL" id="JQ241317">
    <property type="protein sequence ID" value="AFU73906.1"/>
    <property type="molecule type" value="Genomic_DNA"/>
</dbReference>
<evidence type="ECO:0000256" key="6">
    <source>
        <dbReference type="ARBA" id="ARBA00022840"/>
    </source>
</evidence>
<keyword evidence="3" id="KW-0808">Transferase</keyword>
<evidence type="ECO:0000256" key="1">
    <source>
        <dbReference type="ARBA" id="ARBA00012513"/>
    </source>
</evidence>
<protein>
    <recommendedName>
        <fullName evidence="1">non-specific serine/threonine protein kinase</fullName>
        <ecNumber evidence="1">2.7.11.1</ecNumber>
    </recommendedName>
</protein>
<keyword evidence="4" id="KW-0547">Nucleotide-binding</keyword>
<dbReference type="EC" id="2.7.11.1" evidence="1"/>
<evidence type="ECO:0000256" key="3">
    <source>
        <dbReference type="ARBA" id="ARBA00022679"/>
    </source>
</evidence>
<dbReference type="GO" id="GO:0005524">
    <property type="term" value="F:ATP binding"/>
    <property type="evidence" value="ECO:0007669"/>
    <property type="project" value="UniProtKB-KW"/>
</dbReference>
<feature type="non-terminal residue" evidence="10">
    <location>
        <position position="335"/>
    </location>
</feature>
<comment type="catalytic activity">
    <reaction evidence="8">
        <text>L-seryl-[protein] + ATP = O-phospho-L-seryl-[protein] + ADP + H(+)</text>
        <dbReference type="Rhea" id="RHEA:17989"/>
        <dbReference type="Rhea" id="RHEA-COMP:9863"/>
        <dbReference type="Rhea" id="RHEA-COMP:11604"/>
        <dbReference type="ChEBI" id="CHEBI:15378"/>
        <dbReference type="ChEBI" id="CHEBI:29999"/>
        <dbReference type="ChEBI" id="CHEBI:30616"/>
        <dbReference type="ChEBI" id="CHEBI:83421"/>
        <dbReference type="ChEBI" id="CHEBI:456216"/>
        <dbReference type="EC" id="2.7.11.1"/>
    </reaction>
</comment>
<evidence type="ECO:0000256" key="8">
    <source>
        <dbReference type="ARBA" id="ARBA00048679"/>
    </source>
</evidence>
<evidence type="ECO:0000259" key="9">
    <source>
        <dbReference type="Pfam" id="PF12202"/>
    </source>
</evidence>
<keyword evidence="6" id="KW-0067">ATP-binding</keyword>
<dbReference type="PANTHER" id="PTHR13902">
    <property type="entry name" value="SERINE/THREONINE-PROTEIN KINASE WNK WITH NO LYSINE -RELATED"/>
    <property type="match status" value="1"/>
</dbReference>
<dbReference type="Pfam" id="PF12202">
    <property type="entry name" value="OSR1_C"/>
    <property type="match status" value="1"/>
</dbReference>
<evidence type="ECO:0000256" key="4">
    <source>
        <dbReference type="ARBA" id="ARBA00022741"/>
    </source>
</evidence>
<keyword evidence="2" id="KW-0723">Serine/threonine-protein kinase</keyword>
<comment type="catalytic activity">
    <reaction evidence="7">
        <text>L-threonyl-[protein] + ATP = O-phospho-L-threonyl-[protein] + ADP + H(+)</text>
        <dbReference type="Rhea" id="RHEA:46608"/>
        <dbReference type="Rhea" id="RHEA-COMP:11060"/>
        <dbReference type="Rhea" id="RHEA-COMP:11605"/>
        <dbReference type="ChEBI" id="CHEBI:15378"/>
        <dbReference type="ChEBI" id="CHEBI:30013"/>
        <dbReference type="ChEBI" id="CHEBI:30616"/>
        <dbReference type="ChEBI" id="CHEBI:61977"/>
        <dbReference type="ChEBI" id="CHEBI:456216"/>
        <dbReference type="EC" id="2.7.11.1"/>
    </reaction>
</comment>
<dbReference type="InterPro" id="IPR050588">
    <property type="entry name" value="WNK_Ser-Thr_kinase"/>
</dbReference>
<name>A0A0R4XC84_9MYRT</name>